<keyword evidence="6" id="KW-1185">Reference proteome</keyword>
<dbReference type="Proteomes" id="UP000054321">
    <property type="component" value="Unassembled WGS sequence"/>
</dbReference>
<feature type="region of interest" description="Disordered" evidence="2">
    <location>
        <begin position="178"/>
        <end position="225"/>
    </location>
</feature>
<evidence type="ECO:0000313" key="6">
    <source>
        <dbReference type="Proteomes" id="UP000054321"/>
    </source>
</evidence>
<keyword evidence="1" id="KW-0344">Guanine-nucleotide releasing factor</keyword>
<feature type="domain" description="PH" evidence="3">
    <location>
        <begin position="92"/>
        <end position="269"/>
    </location>
</feature>
<dbReference type="PANTHER" id="PTHR46572">
    <property type="entry name" value="RHO1 GDP-GTP EXCHANGE PROTEIN 1-RELATED"/>
    <property type="match status" value="1"/>
</dbReference>
<dbReference type="SMART" id="SM00036">
    <property type="entry name" value="CNH"/>
    <property type="match status" value="1"/>
</dbReference>
<evidence type="ECO:0008006" key="7">
    <source>
        <dbReference type="Google" id="ProtNLM"/>
    </source>
</evidence>
<dbReference type="PANTHER" id="PTHR46572:SF1">
    <property type="entry name" value="RHO1 GUANINE NUCLEOTIDE EXCHANGE FACTOR TUS1"/>
    <property type="match status" value="1"/>
</dbReference>
<dbReference type="InParanoid" id="A0A0C3E3B8"/>
<name>A0A0C3E3B8_OIDMZ</name>
<protein>
    <recommendedName>
        <fullName evidence="7">CNH domain-containing protein</fullName>
    </recommendedName>
</protein>
<evidence type="ECO:0000259" key="4">
    <source>
        <dbReference type="PROSITE" id="PS50219"/>
    </source>
</evidence>
<reference evidence="5 6" key="1">
    <citation type="submission" date="2014-04" db="EMBL/GenBank/DDBJ databases">
        <authorList>
            <consortium name="DOE Joint Genome Institute"/>
            <person name="Kuo A."/>
            <person name="Martino E."/>
            <person name="Perotto S."/>
            <person name="Kohler A."/>
            <person name="Nagy L.G."/>
            <person name="Floudas D."/>
            <person name="Copeland A."/>
            <person name="Barry K.W."/>
            <person name="Cichocki N."/>
            <person name="Veneault-Fourrey C."/>
            <person name="LaButti K."/>
            <person name="Lindquist E.A."/>
            <person name="Lipzen A."/>
            <person name="Lundell T."/>
            <person name="Morin E."/>
            <person name="Murat C."/>
            <person name="Sun H."/>
            <person name="Tunlid A."/>
            <person name="Henrissat B."/>
            <person name="Grigoriev I.V."/>
            <person name="Hibbett D.S."/>
            <person name="Martin F."/>
            <person name="Nordberg H.P."/>
            <person name="Cantor M.N."/>
            <person name="Hua S.X."/>
        </authorList>
    </citation>
    <scope>NUCLEOTIDE SEQUENCE [LARGE SCALE GENOMIC DNA]</scope>
    <source>
        <strain evidence="5 6">Zn</strain>
    </source>
</reference>
<evidence type="ECO:0000313" key="5">
    <source>
        <dbReference type="EMBL" id="KIN08848.1"/>
    </source>
</evidence>
<dbReference type="SMART" id="SM00233">
    <property type="entry name" value="PH"/>
    <property type="match status" value="1"/>
</dbReference>
<dbReference type="OrthoDB" id="660555at2759"/>
<dbReference type="Gene3D" id="2.30.29.30">
    <property type="entry name" value="Pleckstrin-homology domain (PH domain)/Phosphotyrosine-binding domain (PTB)"/>
    <property type="match status" value="1"/>
</dbReference>
<dbReference type="SUPFAM" id="SSF50729">
    <property type="entry name" value="PH domain-like"/>
    <property type="match status" value="1"/>
</dbReference>
<dbReference type="InterPro" id="IPR001849">
    <property type="entry name" value="PH_domain"/>
</dbReference>
<dbReference type="STRING" id="913774.A0A0C3E3B8"/>
<dbReference type="PROSITE" id="PS50003">
    <property type="entry name" value="PH_DOMAIN"/>
    <property type="match status" value="1"/>
</dbReference>
<dbReference type="Pfam" id="PF00780">
    <property type="entry name" value="CNH"/>
    <property type="match status" value="1"/>
</dbReference>
<dbReference type="InterPro" id="IPR001180">
    <property type="entry name" value="CNH_dom"/>
</dbReference>
<organism evidence="5 6">
    <name type="scientific">Oidiodendron maius (strain Zn)</name>
    <dbReference type="NCBI Taxonomy" id="913774"/>
    <lineage>
        <taxon>Eukaryota</taxon>
        <taxon>Fungi</taxon>
        <taxon>Dikarya</taxon>
        <taxon>Ascomycota</taxon>
        <taxon>Pezizomycotina</taxon>
        <taxon>Leotiomycetes</taxon>
        <taxon>Leotiomycetes incertae sedis</taxon>
        <taxon>Myxotrichaceae</taxon>
        <taxon>Oidiodendron</taxon>
    </lineage>
</organism>
<feature type="region of interest" description="Disordered" evidence="2">
    <location>
        <begin position="1"/>
        <end position="28"/>
    </location>
</feature>
<dbReference type="InterPro" id="IPR052233">
    <property type="entry name" value="Rho-type_GEFs"/>
</dbReference>
<dbReference type="HOGENOM" id="CLU_470170_0_0_1"/>
<feature type="domain" description="CNH" evidence="4">
    <location>
        <begin position="334"/>
        <end position="638"/>
    </location>
</feature>
<dbReference type="PROSITE" id="PS50219">
    <property type="entry name" value="CNH"/>
    <property type="match status" value="1"/>
</dbReference>
<dbReference type="InterPro" id="IPR011993">
    <property type="entry name" value="PH-like_dom_sf"/>
</dbReference>
<sequence>MEPTLQTFAKHAQPRQQPFEASQRREDSATLDIEEKATLATTIDEIKAVTLGSNAETEEQSKRIEMVELQSKLFFRPEMERVALNLDHVGRRLIFRGDLLYARHSTWLKSHVMLFDHYLILTETVTQRESTAKGGEMGVFDVSKFPIPIQLLILESTNDDPVIRSPVKGFGVVNTGRKSVANTQNPRLNQTATNDLEPQNTPEDAQSNNSASIMSSVRKSDSAPSNDADAMLLYPFRLKHLGNPHVYTLYAPSAQNRHDWCNKILEAKTRYSTSLLTENSEPFRLRVIADTAFAYDSISASQRSVVLVKGTPLDQAIREIEQIYGTSLPPPVCRAEVNCAATFNCYGKSMVVIGTDFGLYISETNDHRRWIKSISISHVTQIGILEEFSICLIIADKSLIAYHLDTIIPGFNFPASNIDSKPQKLSGVRDVSFFATGRIKERTLVFYKKRDGLNSSFKVLEPIFQTSSEKKSRNLFGRKLGRGTTDFFKGFDEFHIPTECYTINLFNEYMAISTRRGFEVLSLNKKDPVAIPDMKNPAITNIAARLANQKPLGMFRLSSFEFLLCYEETSVYVDKGGDISRTVVMEYVGKAKTAVLYGVYLVLFNSEFVEVRNAENGRLRQVITGRDVRPLDYGINTLGADAATSQSNPPGNSAQKGTLKLAMAHPEVAGRRIVLEMVLNEGHSEEVFEQNAGV</sequence>
<dbReference type="AlphaFoldDB" id="A0A0C3E3B8"/>
<evidence type="ECO:0000256" key="2">
    <source>
        <dbReference type="SAM" id="MobiDB-lite"/>
    </source>
</evidence>
<proteinExistence type="predicted"/>
<reference evidence="6" key="2">
    <citation type="submission" date="2015-01" db="EMBL/GenBank/DDBJ databases">
        <title>Evolutionary Origins and Diversification of the Mycorrhizal Mutualists.</title>
        <authorList>
            <consortium name="DOE Joint Genome Institute"/>
            <consortium name="Mycorrhizal Genomics Consortium"/>
            <person name="Kohler A."/>
            <person name="Kuo A."/>
            <person name="Nagy L.G."/>
            <person name="Floudas D."/>
            <person name="Copeland A."/>
            <person name="Barry K.W."/>
            <person name="Cichocki N."/>
            <person name="Veneault-Fourrey C."/>
            <person name="LaButti K."/>
            <person name="Lindquist E.A."/>
            <person name="Lipzen A."/>
            <person name="Lundell T."/>
            <person name="Morin E."/>
            <person name="Murat C."/>
            <person name="Riley R."/>
            <person name="Ohm R."/>
            <person name="Sun H."/>
            <person name="Tunlid A."/>
            <person name="Henrissat B."/>
            <person name="Grigoriev I.V."/>
            <person name="Hibbett D.S."/>
            <person name="Martin F."/>
        </authorList>
    </citation>
    <scope>NUCLEOTIDE SEQUENCE [LARGE SCALE GENOMIC DNA]</scope>
    <source>
        <strain evidence="6">Zn</strain>
    </source>
</reference>
<evidence type="ECO:0000256" key="1">
    <source>
        <dbReference type="ARBA" id="ARBA00022658"/>
    </source>
</evidence>
<gene>
    <name evidence="5" type="ORF">OIDMADRAFT_153438</name>
</gene>
<accession>A0A0C3E3B8</accession>
<dbReference type="GO" id="GO:0005085">
    <property type="term" value="F:guanyl-nucleotide exchange factor activity"/>
    <property type="evidence" value="ECO:0007669"/>
    <property type="project" value="UniProtKB-KW"/>
</dbReference>
<dbReference type="EMBL" id="KN832870">
    <property type="protein sequence ID" value="KIN08848.1"/>
    <property type="molecule type" value="Genomic_DNA"/>
</dbReference>
<evidence type="ECO:0000259" key="3">
    <source>
        <dbReference type="PROSITE" id="PS50003"/>
    </source>
</evidence>